<accession>A0A8X6J2D7</accession>
<proteinExistence type="predicted"/>
<keyword evidence="3" id="KW-1185">Reference proteome</keyword>
<evidence type="ECO:0000256" key="1">
    <source>
        <dbReference type="SAM" id="MobiDB-lite"/>
    </source>
</evidence>
<name>A0A8X6J2D7_TRICU</name>
<evidence type="ECO:0000313" key="2">
    <source>
        <dbReference type="EMBL" id="GFQ88500.1"/>
    </source>
</evidence>
<dbReference type="EMBL" id="BMAO01013376">
    <property type="protein sequence ID" value="GFQ88500.1"/>
    <property type="molecule type" value="Genomic_DNA"/>
</dbReference>
<dbReference type="Proteomes" id="UP000887116">
    <property type="component" value="Unassembled WGS sequence"/>
</dbReference>
<dbReference type="PANTHER" id="PTHR38681:SF1">
    <property type="entry name" value="RETROVIRUS-RELATED POL POLYPROTEIN FROM TRANSPOSON 412-LIKE PROTEIN"/>
    <property type="match status" value="1"/>
</dbReference>
<dbReference type="PANTHER" id="PTHR38681">
    <property type="entry name" value="RETROVIRUS-RELATED POL POLYPROTEIN FROM TRANSPOSON 412-LIKE PROTEIN-RELATED"/>
    <property type="match status" value="1"/>
</dbReference>
<evidence type="ECO:0000313" key="3">
    <source>
        <dbReference type="Proteomes" id="UP000887116"/>
    </source>
</evidence>
<comment type="caution">
    <text evidence="2">The sequence shown here is derived from an EMBL/GenBank/DDBJ whole genome shotgun (WGS) entry which is preliminary data.</text>
</comment>
<feature type="compositionally biased region" description="Polar residues" evidence="1">
    <location>
        <begin position="99"/>
        <end position="112"/>
    </location>
</feature>
<gene>
    <name evidence="2" type="primary">AVEN_173196_1</name>
    <name evidence="2" type="ORF">TNCT_410461</name>
</gene>
<dbReference type="OrthoDB" id="6436825at2759"/>
<organism evidence="2 3">
    <name type="scientific">Trichonephila clavata</name>
    <name type="common">Joro spider</name>
    <name type="synonym">Nephila clavata</name>
    <dbReference type="NCBI Taxonomy" id="2740835"/>
    <lineage>
        <taxon>Eukaryota</taxon>
        <taxon>Metazoa</taxon>
        <taxon>Ecdysozoa</taxon>
        <taxon>Arthropoda</taxon>
        <taxon>Chelicerata</taxon>
        <taxon>Arachnida</taxon>
        <taxon>Araneae</taxon>
        <taxon>Araneomorphae</taxon>
        <taxon>Entelegynae</taxon>
        <taxon>Araneoidea</taxon>
        <taxon>Nephilidae</taxon>
        <taxon>Trichonephila</taxon>
    </lineage>
</organism>
<protein>
    <submittedName>
        <fullName evidence="2">Integrase catalytic domain-containing protein</fullName>
    </submittedName>
</protein>
<dbReference type="AlphaFoldDB" id="A0A8X6J2D7"/>
<reference evidence="2" key="1">
    <citation type="submission" date="2020-07" db="EMBL/GenBank/DDBJ databases">
        <title>Multicomponent nature underlies the extraordinary mechanical properties of spider dragline silk.</title>
        <authorList>
            <person name="Kono N."/>
            <person name="Nakamura H."/>
            <person name="Mori M."/>
            <person name="Yoshida Y."/>
            <person name="Ohtoshi R."/>
            <person name="Malay A.D."/>
            <person name="Moran D.A.P."/>
            <person name="Tomita M."/>
            <person name="Numata K."/>
            <person name="Arakawa K."/>
        </authorList>
    </citation>
    <scope>NUCLEOTIDE SEQUENCE</scope>
</reference>
<feature type="region of interest" description="Disordered" evidence="1">
    <location>
        <begin position="83"/>
        <end position="126"/>
    </location>
</feature>
<sequence>MQDLQPTLVPRHSKSNIFIHKNFPDCSHVFVRQDCVRWPFQQPYDGAFKVISRKNKFFNFLINGKKNVISVDRLNPAFMELEDPVPAQEKPARIGSPDSPRNSSVQTKTSTRYGRRVRFRLPNSSK</sequence>